<evidence type="ECO:0000256" key="6">
    <source>
        <dbReference type="ARBA" id="ARBA00022692"/>
    </source>
</evidence>
<evidence type="ECO:0000256" key="10">
    <source>
        <dbReference type="ARBA" id="ARBA00037238"/>
    </source>
</evidence>
<accession>A0A0P0XIZ3</accession>
<keyword evidence="4" id="KW-1003">Cell membrane</keyword>
<dbReference type="InParanoid" id="A0A0P0XIZ3"/>
<sequence>RIIKEKDVKDFKAGPYMATLLNCMLWVFYGLPIVHPNSILVVTINGIGHVIELGHLPHHFLSLLRQEEQEDGSGARYGGSLHGGGGSRRAFGRAHPSEALVGRRHPLRHFWHHHVLLTTHHHESGCEDKERGVHAVAAVGGELPQWHLLDVIRAHPLRHLHHHTQWSWRALCSHPTHPLCHLLPDHTQEAG</sequence>
<dbReference type="eggNOG" id="KOG1623">
    <property type="taxonomic scope" value="Eukaryota"/>
</dbReference>
<feature type="non-terminal residue" evidence="12">
    <location>
        <position position="1"/>
    </location>
</feature>
<evidence type="ECO:0000256" key="8">
    <source>
        <dbReference type="ARBA" id="ARBA00022989"/>
    </source>
</evidence>
<reference evidence="12 13" key="2">
    <citation type="journal article" date="2013" name="Plant Cell Physiol.">
        <title>Rice Annotation Project Database (RAP-DB): an integrative and interactive database for rice genomics.</title>
        <authorList>
            <person name="Sakai H."/>
            <person name="Lee S.S."/>
            <person name="Tanaka T."/>
            <person name="Numa H."/>
            <person name="Kim J."/>
            <person name="Kawahara Y."/>
            <person name="Wakimoto H."/>
            <person name="Yang C.C."/>
            <person name="Iwamoto M."/>
            <person name="Abe T."/>
            <person name="Yamada Y."/>
            <person name="Muto A."/>
            <person name="Inokuchi H."/>
            <person name="Ikemura T."/>
            <person name="Matsumoto T."/>
            <person name="Sasaki T."/>
            <person name="Itoh T."/>
        </authorList>
    </citation>
    <scope>NUCLEOTIDE SEQUENCE [LARGE SCALE GENOMIC DNA]</scope>
    <source>
        <strain evidence="13">cv. Nipponbare</strain>
    </source>
</reference>
<keyword evidence="3" id="KW-0813">Transport</keyword>
<keyword evidence="7" id="KW-0677">Repeat</keyword>
<dbReference type="GO" id="GO:0016020">
    <property type="term" value="C:membrane"/>
    <property type="evidence" value="ECO:0000318"/>
    <property type="project" value="GO_Central"/>
</dbReference>
<evidence type="ECO:0000256" key="11">
    <source>
        <dbReference type="ARBA" id="ARBA00038715"/>
    </source>
</evidence>
<keyword evidence="8" id="KW-1133">Transmembrane helix</keyword>
<evidence type="ECO:0000256" key="2">
    <source>
        <dbReference type="ARBA" id="ARBA00007809"/>
    </source>
</evidence>
<dbReference type="Proteomes" id="UP000059680">
    <property type="component" value="Chromosome 9"/>
</dbReference>
<dbReference type="Gene3D" id="1.20.1280.290">
    <property type="match status" value="1"/>
</dbReference>
<keyword evidence="9" id="KW-0472">Membrane</keyword>
<evidence type="ECO:0000256" key="3">
    <source>
        <dbReference type="ARBA" id="ARBA00022448"/>
    </source>
</evidence>
<evidence type="ECO:0000256" key="7">
    <source>
        <dbReference type="ARBA" id="ARBA00022737"/>
    </source>
</evidence>
<evidence type="ECO:0000256" key="9">
    <source>
        <dbReference type="ARBA" id="ARBA00023136"/>
    </source>
</evidence>
<dbReference type="EMBL" id="AP014965">
    <property type="protein sequence ID" value="BAT07067.1"/>
    <property type="molecule type" value="Genomic_DNA"/>
</dbReference>
<reference evidence="13" key="1">
    <citation type="journal article" date="2005" name="Nature">
        <title>The map-based sequence of the rice genome.</title>
        <authorList>
            <consortium name="International rice genome sequencing project (IRGSP)"/>
            <person name="Matsumoto T."/>
            <person name="Wu J."/>
            <person name="Kanamori H."/>
            <person name="Katayose Y."/>
            <person name="Fujisawa M."/>
            <person name="Namiki N."/>
            <person name="Mizuno H."/>
            <person name="Yamamoto K."/>
            <person name="Antonio B.A."/>
            <person name="Baba T."/>
            <person name="Sakata K."/>
            <person name="Nagamura Y."/>
            <person name="Aoki H."/>
            <person name="Arikawa K."/>
            <person name="Arita K."/>
            <person name="Bito T."/>
            <person name="Chiden Y."/>
            <person name="Fujitsuka N."/>
            <person name="Fukunaka R."/>
            <person name="Hamada M."/>
            <person name="Harada C."/>
            <person name="Hayashi A."/>
            <person name="Hijishita S."/>
            <person name="Honda M."/>
            <person name="Hosokawa S."/>
            <person name="Ichikawa Y."/>
            <person name="Idonuma A."/>
            <person name="Iijima M."/>
            <person name="Ikeda M."/>
            <person name="Ikeno M."/>
            <person name="Ito K."/>
            <person name="Ito S."/>
            <person name="Ito T."/>
            <person name="Ito Y."/>
            <person name="Ito Y."/>
            <person name="Iwabuchi A."/>
            <person name="Kamiya K."/>
            <person name="Karasawa W."/>
            <person name="Kurita K."/>
            <person name="Katagiri S."/>
            <person name="Kikuta A."/>
            <person name="Kobayashi H."/>
            <person name="Kobayashi N."/>
            <person name="Machita K."/>
            <person name="Maehara T."/>
            <person name="Masukawa M."/>
            <person name="Mizubayashi T."/>
            <person name="Mukai Y."/>
            <person name="Nagasaki H."/>
            <person name="Nagata Y."/>
            <person name="Naito S."/>
            <person name="Nakashima M."/>
            <person name="Nakama Y."/>
            <person name="Nakamichi Y."/>
            <person name="Nakamura M."/>
            <person name="Meguro A."/>
            <person name="Negishi M."/>
            <person name="Ohta I."/>
            <person name="Ohta T."/>
            <person name="Okamoto M."/>
            <person name="Ono N."/>
            <person name="Saji S."/>
            <person name="Sakaguchi M."/>
            <person name="Sakai K."/>
            <person name="Shibata M."/>
            <person name="Shimokawa T."/>
            <person name="Song J."/>
            <person name="Takazaki Y."/>
            <person name="Terasawa K."/>
            <person name="Tsugane M."/>
            <person name="Tsuji K."/>
            <person name="Ueda S."/>
            <person name="Waki K."/>
            <person name="Yamagata H."/>
            <person name="Yamamoto M."/>
            <person name="Yamamoto S."/>
            <person name="Yamane H."/>
            <person name="Yoshiki S."/>
            <person name="Yoshihara R."/>
            <person name="Yukawa K."/>
            <person name="Zhong H."/>
            <person name="Yano M."/>
            <person name="Yuan Q."/>
            <person name="Ouyang S."/>
            <person name="Liu J."/>
            <person name="Jones K.M."/>
            <person name="Gansberger K."/>
            <person name="Moffat K."/>
            <person name="Hill J."/>
            <person name="Bera J."/>
            <person name="Fadrosh D."/>
            <person name="Jin S."/>
            <person name="Johri S."/>
            <person name="Kim M."/>
            <person name="Overton L."/>
            <person name="Reardon M."/>
            <person name="Tsitrin T."/>
            <person name="Vuong H."/>
            <person name="Weaver B."/>
            <person name="Ciecko A."/>
            <person name="Tallon L."/>
            <person name="Jackson J."/>
            <person name="Pai G."/>
            <person name="Aken S.V."/>
            <person name="Utterback T."/>
            <person name="Reidmuller S."/>
            <person name="Feldblyum T."/>
            <person name="Hsiao J."/>
            <person name="Zismann V."/>
            <person name="Iobst S."/>
            <person name="de Vazeille A.R."/>
            <person name="Buell C.R."/>
            <person name="Ying K."/>
            <person name="Li Y."/>
            <person name="Lu T."/>
            <person name="Huang Y."/>
            <person name="Zhao Q."/>
            <person name="Feng Q."/>
            <person name="Zhang L."/>
            <person name="Zhu J."/>
            <person name="Weng Q."/>
            <person name="Mu J."/>
            <person name="Lu Y."/>
            <person name="Fan D."/>
            <person name="Liu Y."/>
            <person name="Guan J."/>
            <person name="Zhang Y."/>
            <person name="Yu S."/>
            <person name="Liu X."/>
            <person name="Zhang Y."/>
            <person name="Hong G."/>
            <person name="Han B."/>
            <person name="Choisne N."/>
            <person name="Demange N."/>
            <person name="Orjeda G."/>
            <person name="Samain S."/>
            <person name="Cattolico L."/>
            <person name="Pelletier E."/>
            <person name="Couloux A."/>
            <person name="Segurens B."/>
            <person name="Wincker P."/>
            <person name="D'Hont A."/>
            <person name="Scarpelli C."/>
            <person name="Weissenbach J."/>
            <person name="Salanoubat M."/>
            <person name="Quetier F."/>
            <person name="Yu Y."/>
            <person name="Kim H.R."/>
            <person name="Rambo T."/>
            <person name="Currie J."/>
            <person name="Collura K."/>
            <person name="Luo M."/>
            <person name="Yang T."/>
            <person name="Ammiraju J.S.S."/>
            <person name="Engler F."/>
            <person name="Soderlund C."/>
            <person name="Wing R.A."/>
            <person name="Palmer L.E."/>
            <person name="de la Bastide M."/>
            <person name="Spiegel L."/>
            <person name="Nascimento L."/>
            <person name="Zutavern T."/>
            <person name="O'Shaughnessy A."/>
            <person name="Dike S."/>
            <person name="Dedhia N."/>
            <person name="Preston R."/>
            <person name="Balija V."/>
            <person name="McCombie W.R."/>
            <person name="Chow T."/>
            <person name="Chen H."/>
            <person name="Chung M."/>
            <person name="Chen C."/>
            <person name="Shaw J."/>
            <person name="Wu H."/>
            <person name="Hsiao K."/>
            <person name="Chao Y."/>
            <person name="Chu M."/>
            <person name="Cheng C."/>
            <person name="Hour A."/>
            <person name="Lee P."/>
            <person name="Lin S."/>
            <person name="Lin Y."/>
            <person name="Liou J."/>
            <person name="Liu S."/>
            <person name="Hsing Y."/>
            <person name="Raghuvanshi S."/>
            <person name="Mohanty A."/>
            <person name="Bharti A.K."/>
            <person name="Gaur A."/>
            <person name="Gupta V."/>
            <person name="Kumar D."/>
            <person name="Ravi V."/>
            <person name="Vij S."/>
            <person name="Kapur A."/>
            <person name="Khurana P."/>
            <person name="Khurana P."/>
            <person name="Khurana J.P."/>
            <person name="Tyagi A.K."/>
            <person name="Gaikwad K."/>
            <person name="Singh A."/>
            <person name="Dalal V."/>
            <person name="Srivastava S."/>
            <person name="Dixit A."/>
            <person name="Pal A.K."/>
            <person name="Ghazi I.A."/>
            <person name="Yadav M."/>
            <person name="Pandit A."/>
            <person name="Bhargava A."/>
            <person name="Sureshbabu K."/>
            <person name="Batra K."/>
            <person name="Sharma T.R."/>
            <person name="Mohapatra T."/>
            <person name="Singh N.K."/>
            <person name="Messing J."/>
            <person name="Nelson A.B."/>
            <person name="Fuks G."/>
            <person name="Kavchok S."/>
            <person name="Keizer G."/>
            <person name="Linton E."/>
            <person name="Llaca V."/>
            <person name="Song R."/>
            <person name="Tanyolac B."/>
            <person name="Young S."/>
            <person name="Ho-Il K."/>
            <person name="Hahn J.H."/>
            <person name="Sangsakoo G."/>
            <person name="Vanavichit A."/>
            <person name="de Mattos Luiz.A.T."/>
            <person name="Zimmer P.D."/>
            <person name="Malone G."/>
            <person name="Dellagostin O."/>
            <person name="de Oliveira A.C."/>
            <person name="Bevan M."/>
            <person name="Bancroft I."/>
            <person name="Minx P."/>
            <person name="Cordum H."/>
            <person name="Wilson R."/>
            <person name="Cheng Z."/>
            <person name="Jin W."/>
            <person name="Jiang J."/>
            <person name="Leong S.A."/>
            <person name="Iwama H."/>
            <person name="Gojobori T."/>
            <person name="Itoh T."/>
            <person name="Niimura Y."/>
            <person name="Fujii Y."/>
            <person name="Habara T."/>
            <person name="Sakai H."/>
            <person name="Sato Y."/>
            <person name="Wilson G."/>
            <person name="Kumar K."/>
            <person name="McCouch S."/>
            <person name="Juretic N."/>
            <person name="Hoen D."/>
            <person name="Wright S."/>
            <person name="Bruskiewich R."/>
            <person name="Bureau T."/>
            <person name="Miyao A."/>
            <person name="Hirochika H."/>
            <person name="Nishikawa T."/>
            <person name="Kadowaki K."/>
            <person name="Sugiura M."/>
            <person name="Burr B."/>
            <person name="Sasaki T."/>
        </authorList>
    </citation>
    <scope>NUCLEOTIDE SEQUENCE [LARGE SCALE GENOMIC DNA]</scope>
    <source>
        <strain evidence="13">cv. Nipponbare</strain>
    </source>
</reference>
<evidence type="ECO:0000313" key="12">
    <source>
        <dbReference type="EMBL" id="BAT07067.1"/>
    </source>
</evidence>
<comment type="subcellular location">
    <subcellularLocation>
        <location evidence="1">Cell membrane</location>
        <topology evidence="1">Multi-pass membrane protein</topology>
    </subcellularLocation>
</comment>
<protein>
    <submittedName>
        <fullName evidence="12">Os09g0254050 protein</fullName>
    </submittedName>
</protein>
<dbReference type="Pfam" id="PF03083">
    <property type="entry name" value="MtN3_slv"/>
    <property type="match status" value="1"/>
</dbReference>
<evidence type="ECO:0000256" key="1">
    <source>
        <dbReference type="ARBA" id="ARBA00004651"/>
    </source>
</evidence>
<dbReference type="PaxDb" id="39947-A0A0P0XIZ3"/>
<evidence type="ECO:0000256" key="4">
    <source>
        <dbReference type="ARBA" id="ARBA00022475"/>
    </source>
</evidence>
<comment type="subunit">
    <text evidence="11">Forms homooligomers and/or heterooligomers.</text>
</comment>
<dbReference type="Gramene" id="Os09t0254050-00">
    <property type="protein sequence ID" value="Os09t0254050-00"/>
    <property type="gene ID" value="Os09g0254050"/>
</dbReference>
<organism evidence="12 13">
    <name type="scientific">Oryza sativa subsp. japonica</name>
    <name type="common">Rice</name>
    <dbReference type="NCBI Taxonomy" id="39947"/>
    <lineage>
        <taxon>Eukaryota</taxon>
        <taxon>Viridiplantae</taxon>
        <taxon>Streptophyta</taxon>
        <taxon>Embryophyta</taxon>
        <taxon>Tracheophyta</taxon>
        <taxon>Spermatophyta</taxon>
        <taxon>Magnoliopsida</taxon>
        <taxon>Liliopsida</taxon>
        <taxon>Poales</taxon>
        <taxon>Poaceae</taxon>
        <taxon>BOP clade</taxon>
        <taxon>Oryzoideae</taxon>
        <taxon>Oryzeae</taxon>
        <taxon>Oryzinae</taxon>
        <taxon>Oryza</taxon>
        <taxon>Oryza sativa</taxon>
    </lineage>
</organism>
<comment type="function">
    <text evidence="10">Mediates both low-affinity uptake and efflux of sugar across the plasma membrane.</text>
</comment>
<keyword evidence="13" id="KW-1185">Reference proteome</keyword>
<name>A0A0P0XIZ3_ORYSJ</name>
<dbReference type="InterPro" id="IPR004316">
    <property type="entry name" value="SWEET_rpt"/>
</dbReference>
<dbReference type="AlphaFoldDB" id="A0A0P0XIZ3"/>
<keyword evidence="6" id="KW-0812">Transmembrane</keyword>
<dbReference type="InterPro" id="IPR047664">
    <property type="entry name" value="SWEET"/>
</dbReference>
<dbReference type="PANTHER" id="PTHR10791">
    <property type="entry name" value="RAG1-ACTIVATING PROTEIN 1"/>
    <property type="match status" value="1"/>
</dbReference>
<dbReference type="FunCoup" id="A0A0P0XIZ3">
    <property type="interactions" value="182"/>
</dbReference>
<keyword evidence="5" id="KW-0762">Sugar transport</keyword>
<proteinExistence type="inferred from homology"/>
<evidence type="ECO:0000313" key="13">
    <source>
        <dbReference type="Proteomes" id="UP000059680"/>
    </source>
</evidence>
<dbReference type="GO" id="GO:0051119">
    <property type="term" value="F:sugar transmembrane transporter activity"/>
    <property type="evidence" value="ECO:0000318"/>
    <property type="project" value="GO_Central"/>
</dbReference>
<dbReference type="PANTHER" id="PTHR10791:SF30">
    <property type="entry name" value="SUGAR TRANSPORTER SWEET1"/>
    <property type="match status" value="1"/>
</dbReference>
<gene>
    <name evidence="12" type="ordered locus">Os09g0254050</name>
    <name evidence="12" type="ORF">OSNPB_090254050</name>
</gene>
<reference evidence="12 13" key="3">
    <citation type="journal article" date="2013" name="Rice">
        <title>Improvement of the Oryza sativa Nipponbare reference genome using next generation sequence and optical map data.</title>
        <authorList>
            <person name="Kawahara Y."/>
            <person name="de la Bastide M."/>
            <person name="Hamilton J.P."/>
            <person name="Kanamori H."/>
            <person name="McCombie W.R."/>
            <person name="Ouyang S."/>
            <person name="Schwartz D.C."/>
            <person name="Tanaka T."/>
            <person name="Wu J."/>
            <person name="Zhou S."/>
            <person name="Childs K.L."/>
            <person name="Davidson R.M."/>
            <person name="Lin H."/>
            <person name="Quesada-Ocampo L."/>
            <person name="Vaillancourt B."/>
            <person name="Sakai H."/>
            <person name="Lee S.S."/>
            <person name="Kim J."/>
            <person name="Numa H."/>
            <person name="Itoh T."/>
            <person name="Buell C.R."/>
            <person name="Matsumoto T."/>
        </authorList>
    </citation>
    <scope>NUCLEOTIDE SEQUENCE [LARGE SCALE GENOMIC DNA]</scope>
    <source>
        <strain evidence="13">cv. Nipponbare</strain>
    </source>
</reference>
<dbReference type="GO" id="GO:0008643">
    <property type="term" value="P:carbohydrate transport"/>
    <property type="evidence" value="ECO:0000318"/>
    <property type="project" value="GO_Central"/>
</dbReference>
<evidence type="ECO:0000256" key="5">
    <source>
        <dbReference type="ARBA" id="ARBA00022597"/>
    </source>
</evidence>
<dbReference type="GO" id="GO:0005886">
    <property type="term" value="C:plasma membrane"/>
    <property type="evidence" value="ECO:0007669"/>
    <property type="project" value="UniProtKB-SubCell"/>
</dbReference>
<comment type="similarity">
    <text evidence="2">Belongs to the SWEET sugar transporter family.</text>
</comment>